<sequence>MTPICLGVALLSSGLQASGWLPPTVRPRSLASGRLRYVYATARIDFPPASARCGADKALGGGRGLVRARGFKSGHFLPEPVEAHEQERNES</sequence>
<comment type="caution">
    <text evidence="2">The sequence shown here is derived from an EMBL/GenBank/DDBJ whole genome shotgun (WGS) entry which is preliminary data.</text>
</comment>
<evidence type="ECO:0000256" key="1">
    <source>
        <dbReference type="SAM" id="SignalP"/>
    </source>
</evidence>
<protein>
    <recommendedName>
        <fullName evidence="4">Secreted protein</fullName>
    </recommendedName>
</protein>
<evidence type="ECO:0008006" key="4">
    <source>
        <dbReference type="Google" id="ProtNLM"/>
    </source>
</evidence>
<proteinExistence type="predicted"/>
<feature type="signal peptide" evidence="1">
    <location>
        <begin position="1"/>
        <end position="17"/>
    </location>
</feature>
<dbReference type="AlphaFoldDB" id="A0A9Q1J3Y0"/>
<feature type="chain" id="PRO_5040412667" description="Secreted protein" evidence="1">
    <location>
        <begin position="18"/>
        <end position="91"/>
    </location>
</feature>
<gene>
    <name evidence="2" type="ORF">SKAU_G00147900</name>
</gene>
<dbReference type="EMBL" id="JAINUF010000004">
    <property type="protein sequence ID" value="KAJ8365959.1"/>
    <property type="molecule type" value="Genomic_DNA"/>
</dbReference>
<evidence type="ECO:0000313" key="2">
    <source>
        <dbReference type="EMBL" id="KAJ8365959.1"/>
    </source>
</evidence>
<keyword evidence="3" id="KW-1185">Reference proteome</keyword>
<accession>A0A9Q1J3Y0</accession>
<evidence type="ECO:0000313" key="3">
    <source>
        <dbReference type="Proteomes" id="UP001152622"/>
    </source>
</evidence>
<keyword evidence="1" id="KW-0732">Signal</keyword>
<reference evidence="2" key="1">
    <citation type="journal article" date="2023" name="Science">
        <title>Genome structures resolve the early diversification of teleost fishes.</title>
        <authorList>
            <person name="Parey E."/>
            <person name="Louis A."/>
            <person name="Montfort J."/>
            <person name="Bouchez O."/>
            <person name="Roques C."/>
            <person name="Iampietro C."/>
            <person name="Lluch J."/>
            <person name="Castinel A."/>
            <person name="Donnadieu C."/>
            <person name="Desvignes T."/>
            <person name="Floi Bucao C."/>
            <person name="Jouanno E."/>
            <person name="Wen M."/>
            <person name="Mejri S."/>
            <person name="Dirks R."/>
            <person name="Jansen H."/>
            <person name="Henkel C."/>
            <person name="Chen W.J."/>
            <person name="Zahm M."/>
            <person name="Cabau C."/>
            <person name="Klopp C."/>
            <person name="Thompson A.W."/>
            <person name="Robinson-Rechavi M."/>
            <person name="Braasch I."/>
            <person name="Lecointre G."/>
            <person name="Bobe J."/>
            <person name="Postlethwait J.H."/>
            <person name="Berthelot C."/>
            <person name="Roest Crollius H."/>
            <person name="Guiguen Y."/>
        </authorList>
    </citation>
    <scope>NUCLEOTIDE SEQUENCE</scope>
    <source>
        <strain evidence="2">WJC10195</strain>
    </source>
</reference>
<organism evidence="2 3">
    <name type="scientific">Synaphobranchus kaupii</name>
    <name type="common">Kaup's arrowtooth eel</name>
    <dbReference type="NCBI Taxonomy" id="118154"/>
    <lineage>
        <taxon>Eukaryota</taxon>
        <taxon>Metazoa</taxon>
        <taxon>Chordata</taxon>
        <taxon>Craniata</taxon>
        <taxon>Vertebrata</taxon>
        <taxon>Euteleostomi</taxon>
        <taxon>Actinopterygii</taxon>
        <taxon>Neopterygii</taxon>
        <taxon>Teleostei</taxon>
        <taxon>Anguilliformes</taxon>
        <taxon>Synaphobranchidae</taxon>
        <taxon>Synaphobranchus</taxon>
    </lineage>
</organism>
<name>A0A9Q1J3Y0_SYNKA</name>
<dbReference type="Proteomes" id="UP001152622">
    <property type="component" value="Chromosome 4"/>
</dbReference>